<feature type="transmembrane region" description="Helical" evidence="7">
    <location>
        <begin position="243"/>
        <end position="263"/>
    </location>
</feature>
<evidence type="ECO:0000256" key="7">
    <source>
        <dbReference type="RuleBase" id="RU363032"/>
    </source>
</evidence>
<dbReference type="EMBL" id="JASOOE010000001">
    <property type="protein sequence ID" value="MDK7186501.1"/>
    <property type="molecule type" value="Genomic_DNA"/>
</dbReference>
<sequence>MAENNTQIPLQEEVLEDNQAVSKPPMGWEVVVREFAKDKIALISLVILLIIILMAVIGPFFIDESQASLVNIFDRYKQPGTDGFILGTDDAGRDVLHQLILGTRNSLTIAWAVTILTAAFGTLIGLIAGYYGNHVDNLIMRIVDFLIVLPTTMIIIVVVTIVKRFDPWTLIWIISCFGWMGQTRLVRTASLSEASKDYIQASKTMGTRDWKIMLTSLLPNLSSLMITNLTLSFAGNIGLETGLSFLGFGLPVGTPSLGTLIGYARTPDVIQNKTWVWLPATLLVLVMMLAINYIGQAFQRIANSKQRRG</sequence>
<proteinExistence type="inferred from homology"/>
<accession>A0AAJ1V2L7</accession>
<keyword evidence="5 7" id="KW-1133">Transmembrane helix</keyword>
<comment type="caution">
    <text evidence="9">The sequence shown here is derived from an EMBL/GenBank/DDBJ whole genome shotgun (WGS) entry which is preliminary data.</text>
</comment>
<feature type="domain" description="ABC transmembrane type-1" evidence="8">
    <location>
        <begin position="103"/>
        <end position="295"/>
    </location>
</feature>
<dbReference type="InterPro" id="IPR000515">
    <property type="entry name" value="MetI-like"/>
</dbReference>
<dbReference type="Proteomes" id="UP001229251">
    <property type="component" value="Unassembled WGS sequence"/>
</dbReference>
<reference evidence="9" key="1">
    <citation type="submission" date="2023-05" db="EMBL/GenBank/DDBJ databases">
        <title>Cataloging the Phylogenetic Diversity of Human Bladder Bacteria.</title>
        <authorList>
            <person name="Du J."/>
        </authorList>
    </citation>
    <scope>NUCLEOTIDE SEQUENCE</scope>
    <source>
        <strain evidence="9">UMB1231</strain>
    </source>
</reference>
<name>A0AAJ1V2L7_9LACT</name>
<comment type="subcellular location">
    <subcellularLocation>
        <location evidence="1 7">Cell membrane</location>
        <topology evidence="1 7">Multi-pass membrane protein</topology>
    </subcellularLocation>
</comment>
<dbReference type="GO" id="GO:0055085">
    <property type="term" value="P:transmembrane transport"/>
    <property type="evidence" value="ECO:0007669"/>
    <property type="project" value="InterPro"/>
</dbReference>
<dbReference type="SUPFAM" id="SSF161098">
    <property type="entry name" value="MetI-like"/>
    <property type="match status" value="1"/>
</dbReference>
<keyword evidence="3" id="KW-1003">Cell membrane</keyword>
<dbReference type="Pfam" id="PF00528">
    <property type="entry name" value="BPD_transp_1"/>
    <property type="match status" value="1"/>
</dbReference>
<dbReference type="InterPro" id="IPR050366">
    <property type="entry name" value="BP-dependent_transpt_permease"/>
</dbReference>
<feature type="transmembrane region" description="Helical" evidence="7">
    <location>
        <begin position="109"/>
        <end position="131"/>
    </location>
</feature>
<comment type="similarity">
    <text evidence="7">Belongs to the binding-protein-dependent transport system permease family.</text>
</comment>
<dbReference type="CDD" id="cd06261">
    <property type="entry name" value="TM_PBP2"/>
    <property type="match status" value="1"/>
</dbReference>
<dbReference type="PANTHER" id="PTHR43386">
    <property type="entry name" value="OLIGOPEPTIDE TRANSPORT SYSTEM PERMEASE PROTEIN APPC"/>
    <property type="match status" value="1"/>
</dbReference>
<keyword evidence="2 7" id="KW-0813">Transport</keyword>
<dbReference type="InterPro" id="IPR025966">
    <property type="entry name" value="OppC_N"/>
</dbReference>
<evidence type="ECO:0000256" key="1">
    <source>
        <dbReference type="ARBA" id="ARBA00004651"/>
    </source>
</evidence>
<dbReference type="Pfam" id="PF12911">
    <property type="entry name" value="OppC_N"/>
    <property type="match status" value="1"/>
</dbReference>
<protein>
    <submittedName>
        <fullName evidence="9">ABC transporter permease</fullName>
    </submittedName>
</protein>
<evidence type="ECO:0000256" key="2">
    <source>
        <dbReference type="ARBA" id="ARBA00022448"/>
    </source>
</evidence>
<dbReference type="GO" id="GO:0005886">
    <property type="term" value="C:plasma membrane"/>
    <property type="evidence" value="ECO:0007669"/>
    <property type="project" value="UniProtKB-SubCell"/>
</dbReference>
<evidence type="ECO:0000313" key="10">
    <source>
        <dbReference type="Proteomes" id="UP001229251"/>
    </source>
</evidence>
<feature type="transmembrane region" description="Helical" evidence="7">
    <location>
        <begin position="143"/>
        <end position="162"/>
    </location>
</feature>
<dbReference type="PANTHER" id="PTHR43386:SF1">
    <property type="entry name" value="D,D-DIPEPTIDE TRANSPORT SYSTEM PERMEASE PROTEIN DDPC-RELATED"/>
    <property type="match status" value="1"/>
</dbReference>
<organism evidence="9 10">
    <name type="scientific">Facklamia hominis</name>
    <dbReference type="NCBI Taxonomy" id="178214"/>
    <lineage>
        <taxon>Bacteria</taxon>
        <taxon>Bacillati</taxon>
        <taxon>Bacillota</taxon>
        <taxon>Bacilli</taxon>
        <taxon>Lactobacillales</taxon>
        <taxon>Aerococcaceae</taxon>
        <taxon>Facklamia</taxon>
    </lineage>
</organism>
<dbReference type="InterPro" id="IPR035906">
    <property type="entry name" value="MetI-like_sf"/>
</dbReference>
<feature type="transmembrane region" description="Helical" evidence="7">
    <location>
        <begin position="275"/>
        <end position="295"/>
    </location>
</feature>
<evidence type="ECO:0000256" key="3">
    <source>
        <dbReference type="ARBA" id="ARBA00022475"/>
    </source>
</evidence>
<dbReference type="PROSITE" id="PS50928">
    <property type="entry name" value="ABC_TM1"/>
    <property type="match status" value="1"/>
</dbReference>
<evidence type="ECO:0000313" key="9">
    <source>
        <dbReference type="EMBL" id="MDK7186501.1"/>
    </source>
</evidence>
<feature type="transmembrane region" description="Helical" evidence="7">
    <location>
        <begin position="212"/>
        <end position="231"/>
    </location>
</feature>
<keyword evidence="4 7" id="KW-0812">Transmembrane</keyword>
<evidence type="ECO:0000256" key="6">
    <source>
        <dbReference type="ARBA" id="ARBA00023136"/>
    </source>
</evidence>
<keyword evidence="6 7" id="KW-0472">Membrane</keyword>
<feature type="transmembrane region" description="Helical" evidence="7">
    <location>
        <begin position="40"/>
        <end position="62"/>
    </location>
</feature>
<dbReference type="RefSeq" id="WP_285065165.1">
    <property type="nucleotide sequence ID" value="NZ_CP138857.1"/>
</dbReference>
<evidence type="ECO:0000259" key="8">
    <source>
        <dbReference type="PROSITE" id="PS50928"/>
    </source>
</evidence>
<dbReference type="AlphaFoldDB" id="A0AAJ1V2L7"/>
<evidence type="ECO:0000256" key="5">
    <source>
        <dbReference type="ARBA" id="ARBA00022989"/>
    </source>
</evidence>
<evidence type="ECO:0000256" key="4">
    <source>
        <dbReference type="ARBA" id="ARBA00022692"/>
    </source>
</evidence>
<gene>
    <name evidence="9" type="ORF">QP433_00720</name>
</gene>
<dbReference type="Gene3D" id="1.10.3720.10">
    <property type="entry name" value="MetI-like"/>
    <property type="match status" value="1"/>
</dbReference>